<protein>
    <recommendedName>
        <fullName evidence="5">4-amino-4-deoxy-L-arabinose transferase</fullName>
    </recommendedName>
</protein>
<accession>A0A7Y6INC3</accession>
<dbReference type="AlphaFoldDB" id="A0A7Y6INC3"/>
<dbReference type="EMBL" id="JABWGO010000002">
    <property type="protein sequence ID" value="NUW41158.1"/>
    <property type="molecule type" value="Genomic_DNA"/>
</dbReference>
<evidence type="ECO:0000256" key="2">
    <source>
        <dbReference type="SAM" id="Phobius"/>
    </source>
</evidence>
<gene>
    <name evidence="3" type="ORF">HT134_13545</name>
</gene>
<feature type="region of interest" description="Disordered" evidence="1">
    <location>
        <begin position="1"/>
        <end position="72"/>
    </location>
</feature>
<feature type="compositionally biased region" description="Basic and acidic residues" evidence="1">
    <location>
        <begin position="40"/>
        <end position="72"/>
    </location>
</feature>
<dbReference type="RefSeq" id="WP_175600696.1">
    <property type="nucleotide sequence ID" value="NZ_JABWGO010000002.1"/>
</dbReference>
<feature type="transmembrane region" description="Helical" evidence="2">
    <location>
        <begin position="415"/>
        <end position="436"/>
    </location>
</feature>
<evidence type="ECO:0000313" key="4">
    <source>
        <dbReference type="Proteomes" id="UP000546126"/>
    </source>
</evidence>
<name>A0A7Y6INC3_9ACTN</name>
<feature type="transmembrane region" description="Helical" evidence="2">
    <location>
        <begin position="457"/>
        <end position="480"/>
    </location>
</feature>
<feature type="transmembrane region" description="Helical" evidence="2">
    <location>
        <begin position="182"/>
        <end position="204"/>
    </location>
</feature>
<feature type="transmembrane region" description="Helical" evidence="2">
    <location>
        <begin position="313"/>
        <end position="334"/>
    </location>
</feature>
<dbReference type="Proteomes" id="UP000546126">
    <property type="component" value="Unassembled WGS sequence"/>
</dbReference>
<evidence type="ECO:0000313" key="3">
    <source>
        <dbReference type="EMBL" id="NUW41158.1"/>
    </source>
</evidence>
<evidence type="ECO:0008006" key="5">
    <source>
        <dbReference type="Google" id="ProtNLM"/>
    </source>
</evidence>
<proteinExistence type="predicted"/>
<keyword evidence="4" id="KW-1185">Reference proteome</keyword>
<feature type="transmembrane region" description="Helical" evidence="2">
    <location>
        <begin position="354"/>
        <end position="373"/>
    </location>
</feature>
<feature type="transmembrane region" description="Helical" evidence="2">
    <location>
        <begin position="152"/>
        <end position="170"/>
    </location>
</feature>
<keyword evidence="2" id="KW-0472">Membrane</keyword>
<sequence length="682" mass="74082">MDTLRSGEPGGPLQREDGVTSEEAAAARPRQDDEPAAARPRRDEEPAAARPRRDEEPAAARPRRDEEPAARPRQHGDIVLAAAIAMIAVQLVWRFDFIRRTYFRQDDFTFIARGLEHGLTWDYLMRVDYGHLMPGPFAIHWAMGRIGVYNDVLAHLVTLGLLAAAAFALLRLLRLLFGTRPAILVPLGFYLLTPLLVSSLSWWAVVIETLPFQIALAMALGSQVHHARTGRFRHALAVAAWAVFAMVFFVKAPFILVLAFVLAVGWFPGARRRAGAWLLHVIVVAGYAVVFFRQLFTSVQLTDDTLRPAFPDPGVAASFAWKLLSAALVPGALGGPWQWYPISEDYAIAAAPPALAWAALGVAVLAVGVSLWYRRRAWLAWLTLLGYFVLADVVPVMIGRIVQLGPDLGGQELRYVSSTAMLLAIVIGLAYIPVAGERDPWRRPAPGPRRLPWTRAALRYAWVPVAAAFTAGSVWTAVAYTRMPLGEHVKSYVATGRAALARAPINAVILDAHVPARVVLPLFFRDYALVSRVLGPVAPNPVTWTRRLTGPVANPLAFDDAGRLRPVDVQGMTIPQRGGCTPVSSRERRFRLPAAVPDGEWTVQVGYLNPTPSTIAVRLGGAVTTVAAGKDFGWTFATVKGGGADVAIRTTDGRTVCVGEIRLGVPRPAANGTPTPLQPVSP</sequence>
<keyword evidence="2" id="KW-0812">Transmembrane</keyword>
<feature type="transmembrane region" description="Helical" evidence="2">
    <location>
        <begin position="239"/>
        <end position="268"/>
    </location>
</feature>
<comment type="caution">
    <text evidence="3">The sequence shown here is derived from an EMBL/GenBank/DDBJ whole genome shotgun (WGS) entry which is preliminary data.</text>
</comment>
<feature type="transmembrane region" description="Helical" evidence="2">
    <location>
        <begin position="78"/>
        <end position="95"/>
    </location>
</feature>
<reference evidence="3 4" key="1">
    <citation type="submission" date="2020-06" db="EMBL/GenBank/DDBJ databases">
        <authorList>
            <person name="Chanama M."/>
        </authorList>
    </citation>
    <scope>NUCLEOTIDE SEQUENCE [LARGE SCALE GENOMIC DNA]</scope>
    <source>
        <strain evidence="3 4">TBRC6557</strain>
    </source>
</reference>
<organism evidence="3 4">
    <name type="scientific">Nonomuraea rhodomycinica</name>
    <dbReference type="NCBI Taxonomy" id="1712872"/>
    <lineage>
        <taxon>Bacteria</taxon>
        <taxon>Bacillati</taxon>
        <taxon>Actinomycetota</taxon>
        <taxon>Actinomycetes</taxon>
        <taxon>Streptosporangiales</taxon>
        <taxon>Streptosporangiaceae</taxon>
        <taxon>Nonomuraea</taxon>
    </lineage>
</organism>
<keyword evidence="2" id="KW-1133">Transmembrane helix</keyword>
<evidence type="ECO:0000256" key="1">
    <source>
        <dbReference type="SAM" id="MobiDB-lite"/>
    </source>
</evidence>
<feature type="transmembrane region" description="Helical" evidence="2">
    <location>
        <begin position="380"/>
        <end position="403"/>
    </location>
</feature>
<feature type="transmembrane region" description="Helical" evidence="2">
    <location>
        <begin position="274"/>
        <end position="292"/>
    </location>
</feature>